<dbReference type="Proteomes" id="UP000261811">
    <property type="component" value="Unassembled WGS sequence"/>
</dbReference>
<evidence type="ECO:0000313" key="2">
    <source>
        <dbReference type="EMBL" id="RFU36632.1"/>
    </source>
</evidence>
<dbReference type="EMBL" id="QURH01001042">
    <property type="protein sequence ID" value="RFU36632.1"/>
    <property type="molecule type" value="Genomic_DNA"/>
</dbReference>
<feature type="region of interest" description="Disordered" evidence="1">
    <location>
        <begin position="37"/>
        <end position="87"/>
    </location>
</feature>
<gene>
    <name evidence="2" type="ORF">DZF91_37120</name>
</gene>
<name>A0A372J9G0_9ACTN</name>
<accession>A0A372J9G0</accession>
<proteinExistence type="predicted"/>
<organism evidence="2 3">
    <name type="scientific">Actinomadura logoneensis</name>
    <dbReference type="NCBI Taxonomy" id="2293572"/>
    <lineage>
        <taxon>Bacteria</taxon>
        <taxon>Bacillati</taxon>
        <taxon>Actinomycetota</taxon>
        <taxon>Actinomycetes</taxon>
        <taxon>Streptosporangiales</taxon>
        <taxon>Thermomonosporaceae</taxon>
        <taxon>Actinomadura</taxon>
    </lineage>
</organism>
<comment type="caution">
    <text evidence="2">The sequence shown here is derived from an EMBL/GenBank/DDBJ whole genome shotgun (WGS) entry which is preliminary data.</text>
</comment>
<evidence type="ECO:0000313" key="3">
    <source>
        <dbReference type="Proteomes" id="UP000261811"/>
    </source>
</evidence>
<protein>
    <submittedName>
        <fullName evidence="2">Uncharacterized protein</fullName>
    </submittedName>
</protein>
<evidence type="ECO:0000256" key="1">
    <source>
        <dbReference type="SAM" id="MobiDB-lite"/>
    </source>
</evidence>
<dbReference type="AlphaFoldDB" id="A0A372J9G0"/>
<keyword evidence="3" id="KW-1185">Reference proteome</keyword>
<sequence length="87" mass="9278">MSRSSAGFVGSAWTCRYVIPLSQTGKVLVPVPLSRRGEIRAGSGEPSRRKAASSLADAGVGGRPRYPVQDRPSGRLHCPTSCQPRIE</sequence>
<reference evidence="2 3" key="1">
    <citation type="submission" date="2018-08" db="EMBL/GenBank/DDBJ databases">
        <title>Actinomadura jelena sp. nov., a novel Actinomycete isolated from soil in Chad.</title>
        <authorList>
            <person name="Shi L."/>
        </authorList>
    </citation>
    <scope>NUCLEOTIDE SEQUENCE [LARGE SCALE GENOMIC DNA]</scope>
    <source>
        <strain evidence="2 3">NEAU-G17</strain>
    </source>
</reference>